<sequence length="353" mass="37374">MNSGRSRSDRNSWDPAYRKKQIRSILFLGILSLVLVLSVILSLWAGSYDTPFGDLMRGIFNKAQDNKINVVVRNVRLPRICTAVVSGAGLGVTGCILQSILYNPLASASTLGVSQGAGFGAAFAIIALGAGTAVSGSVMIPLCAFAGSMAVALVILALSKFRQVSSESIVLAGVAISAMFTGATTLLQYFADEVELAALVFWTFGDLGSASWGQIGFMAAVSLIGCIYFILHRWDFNALLSGTETAVSLGINVKRVTMINMIVCCFIAAVIVSYIGLINFIGLVAPHIVRRVVGNNHVYLIPGSILAGSSLLLLGDLFARTVISPVILPIGAITSFLGAPLFLYLLFKGRTRE</sequence>
<gene>
    <name evidence="9" type="ORF">H8S76_02360</name>
</gene>
<feature type="transmembrane region" description="Helical" evidence="8">
    <location>
        <begin position="326"/>
        <end position="347"/>
    </location>
</feature>
<evidence type="ECO:0000256" key="8">
    <source>
        <dbReference type="SAM" id="Phobius"/>
    </source>
</evidence>
<evidence type="ECO:0000313" key="10">
    <source>
        <dbReference type="Proteomes" id="UP000654573"/>
    </source>
</evidence>
<accession>A0ABR7F9N8</accession>
<dbReference type="PANTHER" id="PTHR30472:SF25">
    <property type="entry name" value="ABC TRANSPORTER PERMEASE PROTEIN MJ0876-RELATED"/>
    <property type="match status" value="1"/>
</dbReference>
<dbReference type="Gene3D" id="1.10.3470.10">
    <property type="entry name" value="ABC transporter involved in vitamin B12 uptake, BtuC"/>
    <property type="match status" value="1"/>
</dbReference>
<dbReference type="InterPro" id="IPR000522">
    <property type="entry name" value="ABC_transptr_permease_BtuC"/>
</dbReference>
<evidence type="ECO:0000256" key="7">
    <source>
        <dbReference type="ARBA" id="ARBA00023136"/>
    </source>
</evidence>
<dbReference type="CDD" id="cd06550">
    <property type="entry name" value="TM_ABC_iron-siderophores_like"/>
    <property type="match status" value="1"/>
</dbReference>
<dbReference type="PANTHER" id="PTHR30472">
    <property type="entry name" value="FERRIC ENTEROBACTIN TRANSPORT SYSTEM PERMEASE PROTEIN"/>
    <property type="match status" value="1"/>
</dbReference>
<comment type="similarity">
    <text evidence="2">Belongs to the binding-protein-dependent transport system permease family. FecCD subfamily.</text>
</comment>
<keyword evidence="4" id="KW-1003">Cell membrane</keyword>
<keyword evidence="7 8" id="KW-0472">Membrane</keyword>
<feature type="transmembrane region" description="Helical" evidence="8">
    <location>
        <begin position="113"/>
        <end position="132"/>
    </location>
</feature>
<evidence type="ECO:0000256" key="4">
    <source>
        <dbReference type="ARBA" id="ARBA00022475"/>
    </source>
</evidence>
<evidence type="ECO:0000256" key="3">
    <source>
        <dbReference type="ARBA" id="ARBA00022448"/>
    </source>
</evidence>
<proteinExistence type="inferred from homology"/>
<evidence type="ECO:0000313" key="9">
    <source>
        <dbReference type="EMBL" id="MBC5671076.1"/>
    </source>
</evidence>
<feature type="transmembrane region" description="Helical" evidence="8">
    <location>
        <begin position="138"/>
        <end position="158"/>
    </location>
</feature>
<reference evidence="9 10" key="1">
    <citation type="submission" date="2020-08" db="EMBL/GenBank/DDBJ databases">
        <title>Genome public.</title>
        <authorList>
            <person name="Liu C."/>
            <person name="Sun Q."/>
        </authorList>
    </citation>
    <scope>NUCLEOTIDE SEQUENCE [LARGE SCALE GENOMIC DNA]</scope>
    <source>
        <strain evidence="9 10">NSJ-34</strain>
    </source>
</reference>
<evidence type="ECO:0000256" key="2">
    <source>
        <dbReference type="ARBA" id="ARBA00007935"/>
    </source>
</evidence>
<protein>
    <submittedName>
        <fullName evidence="9">Iron ABC transporter permease</fullName>
    </submittedName>
</protein>
<dbReference type="Pfam" id="PF01032">
    <property type="entry name" value="FecCD"/>
    <property type="match status" value="1"/>
</dbReference>
<dbReference type="Proteomes" id="UP000654573">
    <property type="component" value="Unassembled WGS sequence"/>
</dbReference>
<keyword evidence="6 8" id="KW-1133">Transmembrane helix</keyword>
<keyword evidence="5 8" id="KW-0812">Transmembrane</keyword>
<dbReference type="RefSeq" id="WP_103732060.1">
    <property type="nucleotide sequence ID" value="NZ_JACOOU010000001.1"/>
</dbReference>
<evidence type="ECO:0000256" key="6">
    <source>
        <dbReference type="ARBA" id="ARBA00022989"/>
    </source>
</evidence>
<keyword evidence="10" id="KW-1185">Reference proteome</keyword>
<evidence type="ECO:0000256" key="1">
    <source>
        <dbReference type="ARBA" id="ARBA00004651"/>
    </source>
</evidence>
<feature type="transmembrane region" description="Helical" evidence="8">
    <location>
        <begin position="170"/>
        <end position="191"/>
    </location>
</feature>
<dbReference type="SUPFAM" id="SSF81345">
    <property type="entry name" value="ABC transporter involved in vitamin B12 uptake, BtuC"/>
    <property type="match status" value="1"/>
</dbReference>
<organism evidence="9 10">
    <name type="scientific">Blautia celeris</name>
    <dbReference type="NCBI Taxonomy" id="2763026"/>
    <lineage>
        <taxon>Bacteria</taxon>
        <taxon>Bacillati</taxon>
        <taxon>Bacillota</taxon>
        <taxon>Clostridia</taxon>
        <taxon>Lachnospirales</taxon>
        <taxon>Lachnospiraceae</taxon>
        <taxon>Blautia</taxon>
    </lineage>
</organism>
<keyword evidence="3" id="KW-0813">Transport</keyword>
<name>A0ABR7F9N8_9FIRM</name>
<evidence type="ECO:0000256" key="5">
    <source>
        <dbReference type="ARBA" id="ARBA00022692"/>
    </source>
</evidence>
<dbReference type="EMBL" id="JACOOU010000001">
    <property type="protein sequence ID" value="MBC5671076.1"/>
    <property type="molecule type" value="Genomic_DNA"/>
</dbReference>
<comment type="subcellular location">
    <subcellularLocation>
        <location evidence="1">Cell membrane</location>
        <topology evidence="1">Multi-pass membrane protein</topology>
    </subcellularLocation>
</comment>
<feature type="transmembrane region" description="Helical" evidence="8">
    <location>
        <begin position="211"/>
        <end position="231"/>
    </location>
</feature>
<comment type="caution">
    <text evidence="9">The sequence shown here is derived from an EMBL/GenBank/DDBJ whole genome shotgun (WGS) entry which is preliminary data.</text>
</comment>
<feature type="transmembrane region" description="Helical" evidence="8">
    <location>
        <begin position="77"/>
        <end position="101"/>
    </location>
</feature>
<feature type="transmembrane region" description="Helical" evidence="8">
    <location>
        <begin position="25"/>
        <end position="46"/>
    </location>
</feature>
<dbReference type="InterPro" id="IPR037294">
    <property type="entry name" value="ABC_BtuC-like"/>
</dbReference>
<feature type="transmembrane region" description="Helical" evidence="8">
    <location>
        <begin position="261"/>
        <end position="285"/>
    </location>
</feature>